<feature type="chain" id="PRO_5009303927" evidence="2">
    <location>
        <begin position="29"/>
        <end position="185"/>
    </location>
</feature>
<protein>
    <submittedName>
        <fullName evidence="3">Uncharacterized protein</fullName>
    </submittedName>
</protein>
<organism evidence="3 4">
    <name type="scientific">Marininema halotolerans</name>
    <dbReference type="NCBI Taxonomy" id="1155944"/>
    <lineage>
        <taxon>Bacteria</taxon>
        <taxon>Bacillati</taxon>
        <taxon>Bacillota</taxon>
        <taxon>Bacilli</taxon>
        <taxon>Bacillales</taxon>
        <taxon>Thermoactinomycetaceae</taxon>
        <taxon>Marininema</taxon>
    </lineage>
</organism>
<feature type="region of interest" description="Disordered" evidence="1">
    <location>
        <begin position="101"/>
        <end position="132"/>
    </location>
</feature>
<proteinExistence type="predicted"/>
<gene>
    <name evidence="3" type="ORF">SAMN05444972_103186</name>
</gene>
<dbReference type="Proteomes" id="UP000198660">
    <property type="component" value="Unassembled WGS sequence"/>
</dbReference>
<dbReference type="RefSeq" id="WP_091834961.1">
    <property type="nucleotide sequence ID" value="NZ_FPAA01000003.1"/>
</dbReference>
<name>A0A1I6QJB5_9BACL</name>
<feature type="compositionally biased region" description="Low complexity" evidence="1">
    <location>
        <begin position="110"/>
        <end position="119"/>
    </location>
</feature>
<feature type="compositionally biased region" description="Basic residues" evidence="1">
    <location>
        <begin position="159"/>
        <end position="176"/>
    </location>
</feature>
<feature type="region of interest" description="Disordered" evidence="1">
    <location>
        <begin position="146"/>
        <end position="185"/>
    </location>
</feature>
<evidence type="ECO:0000313" key="3">
    <source>
        <dbReference type="EMBL" id="SFS52502.1"/>
    </source>
</evidence>
<dbReference type="AlphaFoldDB" id="A0A1I6QJB5"/>
<accession>A0A1I6QJB5</accession>
<evidence type="ECO:0000256" key="2">
    <source>
        <dbReference type="SAM" id="SignalP"/>
    </source>
</evidence>
<keyword evidence="2" id="KW-0732">Signal</keyword>
<dbReference type="OrthoDB" id="41445at2"/>
<keyword evidence="4" id="KW-1185">Reference proteome</keyword>
<evidence type="ECO:0000313" key="4">
    <source>
        <dbReference type="Proteomes" id="UP000198660"/>
    </source>
</evidence>
<sequence length="185" mass="20838">MKRLLSLTLAFVLTFLVGVGSLPSIVKAEDTNEVQEDTNNAQVIDDSSWMVEETNIPWIEQDVLADADDSVVRISTGEKGPDKIVIPIIIELIKEAYEEAKKKGKKADTNTRNTSTKTTGKPYSSRDIENKKSGKVVTRRYFDGDGRADLDIDYNNHGNPKKHPKVPHRHNWKWKNGKSERGKGY</sequence>
<dbReference type="EMBL" id="FPAA01000003">
    <property type="protein sequence ID" value="SFS52502.1"/>
    <property type="molecule type" value="Genomic_DNA"/>
</dbReference>
<reference evidence="4" key="1">
    <citation type="submission" date="2016-10" db="EMBL/GenBank/DDBJ databases">
        <authorList>
            <person name="Varghese N."/>
            <person name="Submissions S."/>
        </authorList>
    </citation>
    <scope>NUCLEOTIDE SEQUENCE [LARGE SCALE GENOMIC DNA]</scope>
    <source>
        <strain evidence="4">DSM 45789</strain>
    </source>
</reference>
<evidence type="ECO:0000256" key="1">
    <source>
        <dbReference type="SAM" id="MobiDB-lite"/>
    </source>
</evidence>
<feature type="signal peptide" evidence="2">
    <location>
        <begin position="1"/>
        <end position="28"/>
    </location>
</feature>